<comment type="caution">
    <text evidence="3">The sequence shown here is derived from an EMBL/GenBank/DDBJ whole genome shotgun (WGS) entry which is preliminary data.</text>
</comment>
<dbReference type="AlphaFoldDB" id="A0A1E5TBM1"/>
<evidence type="ECO:0000313" key="4">
    <source>
        <dbReference type="Proteomes" id="UP000095713"/>
    </source>
</evidence>
<evidence type="ECO:0000313" key="3">
    <source>
        <dbReference type="EMBL" id="OEK08727.1"/>
    </source>
</evidence>
<dbReference type="NCBIfam" id="NF041144">
    <property type="entry name" value="expansin_EXLX1"/>
    <property type="match status" value="1"/>
</dbReference>
<keyword evidence="4" id="KW-1185">Reference proteome</keyword>
<keyword evidence="1" id="KW-0732">Signal</keyword>
<dbReference type="InterPro" id="IPR051477">
    <property type="entry name" value="Expansin_CellWall"/>
</dbReference>
<proteinExistence type="predicted"/>
<accession>A0A1E5TBM1</accession>
<protein>
    <submittedName>
        <fullName evidence="3">Endoglucanase</fullName>
    </submittedName>
</protein>
<dbReference type="InterPro" id="IPR049818">
    <property type="entry name" value="Expansin_EXLX1-like"/>
</dbReference>
<dbReference type="PANTHER" id="PTHR31836:SF21">
    <property type="entry name" value="EXPANSIN-LIKE PROTEIN 7"/>
    <property type="match status" value="1"/>
</dbReference>
<dbReference type="Proteomes" id="UP000095713">
    <property type="component" value="Unassembled WGS sequence"/>
</dbReference>
<dbReference type="InterPro" id="IPR036749">
    <property type="entry name" value="Expansin_CBD_sf"/>
</dbReference>
<dbReference type="Gene3D" id="2.40.40.10">
    <property type="entry name" value="RlpA-like domain"/>
    <property type="match status" value="1"/>
</dbReference>
<evidence type="ECO:0000259" key="2">
    <source>
        <dbReference type="PROSITE" id="PS50842"/>
    </source>
</evidence>
<dbReference type="InterPro" id="IPR036908">
    <property type="entry name" value="RlpA-like_sf"/>
</dbReference>
<evidence type="ECO:0000256" key="1">
    <source>
        <dbReference type="ARBA" id="ARBA00022729"/>
    </source>
</evidence>
<dbReference type="InterPro" id="IPR007112">
    <property type="entry name" value="Expansin/allergen_DPBB_dom"/>
</dbReference>
<dbReference type="SUPFAM" id="SSF49590">
    <property type="entry name" value="PHL pollen allergen"/>
    <property type="match status" value="1"/>
</dbReference>
<dbReference type="Gene3D" id="2.60.40.760">
    <property type="entry name" value="Expansin, cellulose-binding-like domain"/>
    <property type="match status" value="1"/>
</dbReference>
<reference evidence="3 4" key="1">
    <citation type="submission" date="2016-05" db="EMBL/GenBank/DDBJ databases">
        <title>Draft Genome Sequence of Algibacter sp. Strain SK-16 Isolated from the Surface Water of Aburatsubo Inlet.</title>
        <authorList>
            <person name="Wong S.-K."/>
            <person name="Yoshizawa S."/>
            <person name="Nakajima Y."/>
            <person name="Ogura Y."/>
            <person name="Tetsuya H."/>
            <person name="Hamasaki K."/>
        </authorList>
    </citation>
    <scope>NUCLEOTIDE SEQUENCE [LARGE SCALE GENOMIC DNA]</scope>
    <source>
        <strain evidence="3 4">SK-16</strain>
    </source>
</reference>
<dbReference type="PANTHER" id="PTHR31836">
    <property type="match status" value="1"/>
</dbReference>
<dbReference type="OrthoDB" id="5499927at2"/>
<dbReference type="STRING" id="1849968.A8C32_00145"/>
<dbReference type="CDD" id="cd22272">
    <property type="entry name" value="DPBB_EXLX1-like"/>
    <property type="match status" value="1"/>
</dbReference>
<name>A0A1E5TBM1_9FLAO</name>
<sequence>MFMIDKVNVILVFSVIFSGLYAQECNDEIHLGEGTFYGGVSGSSGGNCGLPVAADDFLNCALNTFDYDGSQACGACIEVTSSINKSVILKVVDRCPECDEGDVDIHQDAFKLIEDPIKGRIPISWKFVPCPLKNNDKSILINFKSGSSQYWTAIQFRNIKYAIKKLEYKQASGNWKTIDRVLFNFFIEPSGIASPMNLRATSVLGEELVFTNVSINLNEDIQTNQQFSNNCKTALDINNSFEAKKKAVNVEILEDKIYIKSPFSNWKIYGIYGTQMASGNKEEDISIQFLPKGIYLLVIDGVKAVKFLKS</sequence>
<gene>
    <name evidence="3" type="ORF">A8C32_00145</name>
</gene>
<dbReference type="EMBL" id="MDJD01000028">
    <property type="protein sequence ID" value="OEK08727.1"/>
    <property type="molecule type" value="Genomic_DNA"/>
</dbReference>
<feature type="domain" description="Expansin-like EG45" evidence="2">
    <location>
        <begin position="45"/>
        <end position="135"/>
    </location>
</feature>
<dbReference type="PROSITE" id="PS50842">
    <property type="entry name" value="EXPANSIN_EG45"/>
    <property type="match status" value="1"/>
</dbReference>
<organism evidence="3 4">
    <name type="scientific">Flavivirga aquatica</name>
    <dbReference type="NCBI Taxonomy" id="1849968"/>
    <lineage>
        <taxon>Bacteria</taxon>
        <taxon>Pseudomonadati</taxon>
        <taxon>Bacteroidota</taxon>
        <taxon>Flavobacteriia</taxon>
        <taxon>Flavobacteriales</taxon>
        <taxon>Flavobacteriaceae</taxon>
        <taxon>Flavivirga</taxon>
    </lineage>
</organism>
<dbReference type="SUPFAM" id="SSF50685">
    <property type="entry name" value="Barwin-like endoglucanases"/>
    <property type="match status" value="1"/>
</dbReference>